<organism evidence="2 3">
    <name type="scientific">Haematococcus lacustris</name>
    <name type="common">Green alga</name>
    <name type="synonym">Haematococcus pluvialis</name>
    <dbReference type="NCBI Taxonomy" id="44745"/>
    <lineage>
        <taxon>Eukaryota</taxon>
        <taxon>Viridiplantae</taxon>
        <taxon>Chlorophyta</taxon>
        <taxon>core chlorophytes</taxon>
        <taxon>Chlorophyceae</taxon>
        <taxon>CS clade</taxon>
        <taxon>Chlamydomonadales</taxon>
        <taxon>Haematococcaceae</taxon>
        <taxon>Haematococcus</taxon>
    </lineage>
</organism>
<dbReference type="AlphaFoldDB" id="A0A6A0AI13"/>
<name>A0A6A0AI13_HAELA</name>
<evidence type="ECO:0000313" key="3">
    <source>
        <dbReference type="Proteomes" id="UP000485058"/>
    </source>
</evidence>
<evidence type="ECO:0000313" key="2">
    <source>
        <dbReference type="EMBL" id="GFH31664.1"/>
    </source>
</evidence>
<comment type="caution">
    <text evidence="2">The sequence shown here is derived from an EMBL/GenBank/DDBJ whole genome shotgun (WGS) entry which is preliminary data.</text>
</comment>
<keyword evidence="3" id="KW-1185">Reference proteome</keyword>
<sequence>MLLVARPMWDGPTALVVSNSSRSPFCSTWGRYRIGDEPLRCRVEPADPTMVTAPVERGASDLKRARLLPGPTGPGATVTTRHACACHTSPHVQVAPKWLAPNVQAVRRIAGLWYLSSQGVPSTCAAGPQAPAPPSPGKVTAACPLSTRPGGQLAGQDVSTRLMSVLCPSTPKEVAASIGSSAITSPAAKQGHVAAPGDATGLETDMEVVDLTASQPLDCRESPSRGPRPSPLTSQHAGQTAPVALARPTVGTSPEIRRDDPQPDGSLGSISRLRMPAGTVTTPSSGRYAAKGAEHDGRAGGVRGKGAKQATQRTLDAFLTRQSPV</sequence>
<feature type="compositionally biased region" description="Polar residues" evidence="1">
    <location>
        <begin position="309"/>
        <end position="325"/>
    </location>
</feature>
<evidence type="ECO:0000256" key="1">
    <source>
        <dbReference type="SAM" id="MobiDB-lite"/>
    </source>
</evidence>
<protein>
    <submittedName>
        <fullName evidence="2">Uncharacterized protein</fullName>
    </submittedName>
</protein>
<gene>
    <name evidence="2" type="ORF">HaLaN_30747</name>
</gene>
<accession>A0A6A0AI13</accession>
<feature type="region of interest" description="Disordered" evidence="1">
    <location>
        <begin position="214"/>
        <end position="325"/>
    </location>
</feature>
<dbReference type="Proteomes" id="UP000485058">
    <property type="component" value="Unassembled WGS sequence"/>
</dbReference>
<proteinExistence type="predicted"/>
<reference evidence="2 3" key="1">
    <citation type="submission" date="2020-02" db="EMBL/GenBank/DDBJ databases">
        <title>Draft genome sequence of Haematococcus lacustris strain NIES-144.</title>
        <authorList>
            <person name="Morimoto D."/>
            <person name="Nakagawa S."/>
            <person name="Yoshida T."/>
            <person name="Sawayama S."/>
        </authorList>
    </citation>
    <scope>NUCLEOTIDE SEQUENCE [LARGE SCALE GENOMIC DNA]</scope>
    <source>
        <strain evidence="2 3">NIES-144</strain>
    </source>
</reference>
<dbReference type="EMBL" id="BLLF01005815">
    <property type="protein sequence ID" value="GFH31664.1"/>
    <property type="molecule type" value="Genomic_DNA"/>
</dbReference>